<dbReference type="Proteomes" id="UP000326837">
    <property type="component" value="Chromosome"/>
</dbReference>
<protein>
    <recommendedName>
        <fullName evidence="3">3-beta hydroxysteroid dehydrogenase/isomerase domain-containing protein</fullName>
    </recommendedName>
</protein>
<evidence type="ECO:0000313" key="5">
    <source>
        <dbReference type="Proteomes" id="UP000326837"/>
    </source>
</evidence>
<dbReference type="Pfam" id="PF01073">
    <property type="entry name" value="3Beta_HSD"/>
    <property type="match status" value="1"/>
</dbReference>
<dbReference type="EMBL" id="AP021861">
    <property type="protein sequence ID" value="BBO31394.1"/>
    <property type="molecule type" value="Genomic_DNA"/>
</dbReference>
<dbReference type="GO" id="GO:0006694">
    <property type="term" value="P:steroid biosynthetic process"/>
    <property type="evidence" value="ECO:0007669"/>
    <property type="project" value="InterPro"/>
</dbReference>
<keyword evidence="5" id="KW-1185">Reference proteome</keyword>
<keyword evidence="2" id="KW-0560">Oxidoreductase</keyword>
<gene>
    <name evidence="4" type="ORF">PLANPX_1006</name>
</gene>
<evidence type="ECO:0000256" key="1">
    <source>
        <dbReference type="ARBA" id="ARBA00009219"/>
    </source>
</evidence>
<sequence>MKVLVTGGGGFLGRYIVEQLVARGEQVRSFGRGSYPDLEASGVEVVRGDIADRDAVLRACQGVEVVYHVAALPGIAMQWRPYEQANIRGTEHVIAACREHGVARLVYTSSPSVTFAGVDQCGVDEQAPYDFDWMIAHRAHYSRSKAIAEQAVLAANDARLRTCALRPHLIWGPRDNHLIPRLIARARAGRLRRVGDGKNRVDTIYVENAAVAHLQAADALLDASSPAAGKAYFLSQNEPVNCWDWIDEILALVDVPPVRKTISRRNAERAGLVLENVYRLLSLSGEPTMTRFLAAQLATSHWFDLSAARRDFGYAPAISSSEGMRRLGAWLRS</sequence>
<dbReference type="AlphaFoldDB" id="A0A5K7X407"/>
<organism evidence="4 5">
    <name type="scientific">Lacipirellula parvula</name>
    <dbReference type="NCBI Taxonomy" id="2650471"/>
    <lineage>
        <taxon>Bacteria</taxon>
        <taxon>Pseudomonadati</taxon>
        <taxon>Planctomycetota</taxon>
        <taxon>Planctomycetia</taxon>
        <taxon>Pirellulales</taxon>
        <taxon>Lacipirellulaceae</taxon>
        <taxon>Lacipirellula</taxon>
    </lineage>
</organism>
<dbReference type="Gene3D" id="3.40.50.720">
    <property type="entry name" value="NAD(P)-binding Rossmann-like Domain"/>
    <property type="match status" value="1"/>
</dbReference>
<dbReference type="SUPFAM" id="SSF51735">
    <property type="entry name" value="NAD(P)-binding Rossmann-fold domains"/>
    <property type="match status" value="1"/>
</dbReference>
<evidence type="ECO:0000313" key="4">
    <source>
        <dbReference type="EMBL" id="BBO31394.1"/>
    </source>
</evidence>
<accession>A0A5K7X407</accession>
<dbReference type="GO" id="GO:0016616">
    <property type="term" value="F:oxidoreductase activity, acting on the CH-OH group of donors, NAD or NADP as acceptor"/>
    <property type="evidence" value="ECO:0007669"/>
    <property type="project" value="InterPro"/>
</dbReference>
<reference evidence="5" key="1">
    <citation type="submission" date="2019-10" db="EMBL/GenBank/DDBJ databases">
        <title>Lacipirellula parvula gen. nov., sp. nov., representing a lineage of planctomycetes widespread in freshwater anoxic habitats, and description of the family Lacipirellulaceae.</title>
        <authorList>
            <person name="Dedysh S.N."/>
            <person name="Kulichevskaya I.S."/>
            <person name="Beletsky A.V."/>
            <person name="Rakitin A.L."/>
            <person name="Mardanov A.V."/>
            <person name="Ivanova A.A."/>
            <person name="Saltykova V.X."/>
            <person name="Rijpstra W.I.C."/>
            <person name="Sinninghe Damste J.S."/>
            <person name="Ravin N.V."/>
        </authorList>
    </citation>
    <scope>NUCLEOTIDE SEQUENCE [LARGE SCALE GENOMIC DNA]</scope>
    <source>
        <strain evidence="5">PX69</strain>
    </source>
</reference>
<proteinExistence type="inferred from homology"/>
<comment type="similarity">
    <text evidence="1">Belongs to the 3-beta-HSD family.</text>
</comment>
<dbReference type="InterPro" id="IPR002225">
    <property type="entry name" value="3Beta_OHSteriod_DH/Estase"/>
</dbReference>
<name>A0A5K7X407_9BACT</name>
<dbReference type="PANTHER" id="PTHR43245:SF51">
    <property type="entry name" value="SHORT CHAIN DEHYDROGENASE_REDUCTASE FAMILY 42E, MEMBER 2"/>
    <property type="match status" value="1"/>
</dbReference>
<dbReference type="InterPro" id="IPR036291">
    <property type="entry name" value="NAD(P)-bd_dom_sf"/>
</dbReference>
<dbReference type="RefSeq" id="WP_152097549.1">
    <property type="nucleotide sequence ID" value="NZ_AP021861.1"/>
</dbReference>
<dbReference type="KEGG" id="lpav:PLANPX_1006"/>
<evidence type="ECO:0000259" key="3">
    <source>
        <dbReference type="Pfam" id="PF01073"/>
    </source>
</evidence>
<evidence type="ECO:0000256" key="2">
    <source>
        <dbReference type="ARBA" id="ARBA00023002"/>
    </source>
</evidence>
<dbReference type="PANTHER" id="PTHR43245">
    <property type="entry name" value="BIFUNCTIONAL POLYMYXIN RESISTANCE PROTEIN ARNA"/>
    <property type="match status" value="1"/>
</dbReference>
<dbReference type="InterPro" id="IPR050177">
    <property type="entry name" value="Lipid_A_modif_metabolic_enz"/>
</dbReference>
<feature type="domain" description="3-beta hydroxysteroid dehydrogenase/isomerase" evidence="3">
    <location>
        <begin position="4"/>
        <end position="251"/>
    </location>
</feature>